<feature type="domain" description="LamG-like jellyroll fold" evidence="4">
    <location>
        <begin position="758"/>
        <end position="896"/>
    </location>
</feature>
<dbReference type="SUPFAM" id="SSF49899">
    <property type="entry name" value="Concanavalin A-like lectins/glucanases"/>
    <property type="match status" value="2"/>
</dbReference>
<dbReference type="PANTHER" id="PTHR46943">
    <property type="entry name" value="PENTRAXIN-RELATED PROTEIN PTX3"/>
    <property type="match status" value="1"/>
</dbReference>
<dbReference type="Gene3D" id="2.60.120.200">
    <property type="match status" value="2"/>
</dbReference>
<dbReference type="InterPro" id="IPR042837">
    <property type="entry name" value="PTX3"/>
</dbReference>
<evidence type="ECO:0000256" key="3">
    <source>
        <dbReference type="SAM" id="MobiDB-lite"/>
    </source>
</evidence>
<dbReference type="InterPro" id="IPR013320">
    <property type="entry name" value="ConA-like_dom_sf"/>
</dbReference>
<keyword evidence="1" id="KW-0732">Signal</keyword>
<evidence type="ECO:0000256" key="1">
    <source>
        <dbReference type="ARBA" id="ARBA00022729"/>
    </source>
</evidence>
<keyword evidence="2" id="KW-1015">Disulfide bond</keyword>
<evidence type="ECO:0000313" key="6">
    <source>
        <dbReference type="Proteomes" id="UP001589568"/>
    </source>
</evidence>
<sequence length="1122" mass="118638">MVMVVALIVGLVVGLPAAESISGGDAAAALRLPPPDDESSAMSRAKELGQPVEIMSSRTSTTRIFAEPDGNQRMVVSALPTSALKGSAWVDIDPALERRPDGTVAPAVADIDLAFSGGGSGPLVRAAKGGVSIAYTWPAPLPVPTLSGAVATYPEVLPGVDLTLTAGPDGFSQVLVLRRPVQEDLADIRLGTQVTGGSLHIDKTGNLTVLDDTGQVAMHGNAPQMWDSSGSATEIGDRLVGPRTGDATAAVAARMEGSTLVLTPDRDFLSAPGLTYPVYIDPPMHGAGRAAFAFVSRHFSSTRYYGSKDVARVGYYNDPNVPSGPTQDTYRSFFRMNTAPVNGKHIIRATFRTYEVYSWSCSARPVELWHTGTIGTGTTWNAQPSWRTRVATVTVAKGYNSSCNDGGVDFNATSIVTTAAAGKWADLTLGLRASSESDTFGWKKFRNNPVLEITYNTKPNVPDQRSAMVGSAQGVPCATGTAAPYVTTPAPTLRARVNDADGSKGQTVRAHFEWHTGGAKVGERYTAYVASGTPVTAPIPAGAFADGARVSWRVRGQDGTATSGTSDWSPWCDLIVDTSRPSKSPSVTSADYPETPEGGDPVPAGGVGVMGTFIFRADPADTDVGAFLYALNDDEPGTATVVPVSAGGTAVIKATPSRNLLNTLYVWSRDKAGHLGPYRRYEFSVRSAKAPMIHWRLDETTGDAAADSSGNGHHATRVAAPVPADGPVWTRGWDKGGVRMAKGGRFHSQGTGLIRTDRNFSVAAWVRLTDKTNNRIVLSVDGAHRDGFHLMYNATFDRWAMVMASADTAEPVTYHMARSDGPPAMNNWTRLVGTFDAATGTIGLYVDGRPQAITSTHSAPWNATGVLNIGRGKNPDVPWWGEVDDVRVYDRVVYPAEAATLASRPVVAEGHWRFDEPSGTTALDSSGRGRHAEFNGAVMRYEGWLGGAVGTGLPNVSAPAGTAGVAAVPSGFVQTAGPILRTDRSYTVAAWARIVGTKHSSHRVLDHGAFKLVYDQGSDRWAVTMRTSDGGASAVTVRSDAPAEAGAWTHLAATYDYGTCELRLYVDGVLQNTATNRSAPYVGQQLIMGGQGGVDSIRMDLDDVRAYSGVLTEDEIADLAEQ</sequence>
<feature type="compositionally biased region" description="Polar residues" evidence="3">
    <location>
        <begin position="579"/>
        <end position="589"/>
    </location>
</feature>
<comment type="caution">
    <text evidence="5">The sequence shown here is derived from an EMBL/GenBank/DDBJ whole genome shotgun (WGS) entry which is preliminary data.</text>
</comment>
<protein>
    <submittedName>
        <fullName evidence="5">LamG-like jellyroll fold domain-containing protein</fullName>
    </submittedName>
</protein>
<dbReference type="SMART" id="SM00560">
    <property type="entry name" value="LamGL"/>
    <property type="match status" value="2"/>
</dbReference>
<evidence type="ECO:0000259" key="4">
    <source>
        <dbReference type="SMART" id="SM00560"/>
    </source>
</evidence>
<proteinExistence type="predicted"/>
<dbReference type="EMBL" id="JBHMCF010000046">
    <property type="protein sequence ID" value="MFB9476194.1"/>
    <property type="molecule type" value="Genomic_DNA"/>
</dbReference>
<organism evidence="5 6">
    <name type="scientific">Nonomuraea salmonea</name>
    <dbReference type="NCBI Taxonomy" id="46181"/>
    <lineage>
        <taxon>Bacteria</taxon>
        <taxon>Bacillati</taxon>
        <taxon>Actinomycetota</taxon>
        <taxon>Actinomycetes</taxon>
        <taxon>Streptosporangiales</taxon>
        <taxon>Streptosporangiaceae</taxon>
        <taxon>Nonomuraea</taxon>
    </lineage>
</organism>
<reference evidence="5 6" key="1">
    <citation type="submission" date="2024-09" db="EMBL/GenBank/DDBJ databases">
        <authorList>
            <person name="Sun Q."/>
            <person name="Mori K."/>
        </authorList>
    </citation>
    <scope>NUCLEOTIDE SEQUENCE [LARGE SCALE GENOMIC DNA]</scope>
    <source>
        <strain evidence="5 6">JCM 3324</strain>
    </source>
</reference>
<keyword evidence="6" id="KW-1185">Reference proteome</keyword>
<evidence type="ECO:0000256" key="2">
    <source>
        <dbReference type="ARBA" id="ARBA00023157"/>
    </source>
</evidence>
<feature type="domain" description="LamG-like jellyroll fold" evidence="4">
    <location>
        <begin position="984"/>
        <end position="1114"/>
    </location>
</feature>
<dbReference type="NCBIfam" id="NF033679">
    <property type="entry name" value="DNRLRE_dom"/>
    <property type="match status" value="1"/>
</dbReference>
<dbReference type="InterPro" id="IPR006558">
    <property type="entry name" value="LamG-like"/>
</dbReference>
<dbReference type="Proteomes" id="UP001589568">
    <property type="component" value="Unassembled WGS sequence"/>
</dbReference>
<dbReference type="RefSeq" id="WP_379484979.1">
    <property type="nucleotide sequence ID" value="NZ_JBHMCF010000046.1"/>
</dbReference>
<evidence type="ECO:0000313" key="5">
    <source>
        <dbReference type="EMBL" id="MFB9476194.1"/>
    </source>
</evidence>
<dbReference type="PANTHER" id="PTHR46943:SF1">
    <property type="entry name" value="PENTRAXIN-RELATED PROTEIN PTX3"/>
    <property type="match status" value="1"/>
</dbReference>
<gene>
    <name evidence="5" type="ORF">ACFFR3_42430</name>
</gene>
<feature type="region of interest" description="Disordered" evidence="3">
    <location>
        <begin position="579"/>
        <end position="602"/>
    </location>
</feature>
<dbReference type="Pfam" id="PF13385">
    <property type="entry name" value="Laminin_G_3"/>
    <property type="match status" value="2"/>
</dbReference>
<name>A0ABV5P0U4_9ACTN</name>
<accession>A0ABV5P0U4</accession>